<reference evidence="1 2" key="1">
    <citation type="submission" date="2023-07" db="EMBL/GenBank/DDBJ databases">
        <title>Genomic Encyclopedia of Type Strains, Phase IV (KMG-IV): sequencing the most valuable type-strain genomes for metagenomic binning, comparative biology and taxonomic classification.</title>
        <authorList>
            <person name="Goeker M."/>
        </authorList>
    </citation>
    <scope>NUCLEOTIDE SEQUENCE [LARGE SCALE GENOMIC DNA]</scope>
    <source>
        <strain evidence="1 2">DSM 23494</strain>
    </source>
</reference>
<accession>A0ABU0AEN4</accession>
<evidence type="ECO:0000313" key="2">
    <source>
        <dbReference type="Proteomes" id="UP001238088"/>
    </source>
</evidence>
<sequence length="73" mass="7978">MDKCTLASTFPEALKLLLGRTIDIFAHTSFTSGVLTKVEDGVIVITEIISGYVTDINEVIIPIWSISHVEVTD</sequence>
<gene>
    <name evidence="1" type="ORF">J2S17_001586</name>
</gene>
<organism evidence="1 2">
    <name type="scientific">Cytobacillus purgationiresistens</name>
    <dbReference type="NCBI Taxonomy" id="863449"/>
    <lineage>
        <taxon>Bacteria</taxon>
        <taxon>Bacillati</taxon>
        <taxon>Bacillota</taxon>
        <taxon>Bacilli</taxon>
        <taxon>Bacillales</taxon>
        <taxon>Bacillaceae</taxon>
        <taxon>Cytobacillus</taxon>
    </lineage>
</organism>
<comment type="caution">
    <text evidence="1">The sequence shown here is derived from an EMBL/GenBank/DDBJ whole genome shotgun (WGS) entry which is preliminary data.</text>
</comment>
<evidence type="ECO:0000313" key="1">
    <source>
        <dbReference type="EMBL" id="MDQ0269714.1"/>
    </source>
</evidence>
<name>A0ABU0AEN4_9BACI</name>
<dbReference type="EMBL" id="JAUSUB010000005">
    <property type="protein sequence ID" value="MDQ0269714.1"/>
    <property type="molecule type" value="Genomic_DNA"/>
</dbReference>
<dbReference type="RefSeq" id="WP_307473504.1">
    <property type="nucleotide sequence ID" value="NZ_JAUSUB010000005.1"/>
</dbReference>
<proteinExistence type="predicted"/>
<keyword evidence="2" id="KW-1185">Reference proteome</keyword>
<protein>
    <submittedName>
        <fullName evidence="1">RNA-binding protein with RPS1 domain</fullName>
    </submittedName>
</protein>
<dbReference type="Proteomes" id="UP001238088">
    <property type="component" value="Unassembled WGS sequence"/>
</dbReference>